<keyword evidence="3" id="KW-1185">Reference proteome</keyword>
<sequence>MTHGRPSPRQADEDRGERPADTQQPPRRNAPQGPLEDDRARSREGHPSGNENFRGEP</sequence>
<dbReference type="AlphaFoldDB" id="A0A9X2SQ15"/>
<organism evidence="2 3">
    <name type="scientific">Amycolatopsis iheyensis</name>
    <dbReference type="NCBI Taxonomy" id="2945988"/>
    <lineage>
        <taxon>Bacteria</taxon>
        <taxon>Bacillati</taxon>
        <taxon>Actinomycetota</taxon>
        <taxon>Actinomycetes</taxon>
        <taxon>Pseudonocardiales</taxon>
        <taxon>Pseudonocardiaceae</taxon>
        <taxon>Amycolatopsis</taxon>
    </lineage>
</organism>
<accession>A0A9X2SQ15</accession>
<dbReference type="Proteomes" id="UP001144096">
    <property type="component" value="Unassembled WGS sequence"/>
</dbReference>
<feature type="compositionally biased region" description="Basic and acidic residues" evidence="1">
    <location>
        <begin position="36"/>
        <end position="46"/>
    </location>
</feature>
<proteinExistence type="predicted"/>
<reference evidence="2" key="1">
    <citation type="submission" date="2022-06" db="EMBL/GenBank/DDBJ databases">
        <title>Amycolatopsis iheyaensis sp. nov., a new species of the genus Amycolatopsis isolated from soil in Iheya island, Japan.</title>
        <authorList>
            <person name="Ngamcharungchit C."/>
            <person name="Kanto H."/>
            <person name="Take A."/>
            <person name="Intra B."/>
            <person name="Matsumoto A."/>
            <person name="Panbangred W."/>
            <person name="Inahashi Y."/>
        </authorList>
    </citation>
    <scope>NUCLEOTIDE SEQUENCE</scope>
    <source>
        <strain evidence="2">OK19-0408</strain>
    </source>
</reference>
<gene>
    <name evidence="2" type="ORF">M8542_49105</name>
</gene>
<name>A0A9X2SQ15_9PSEU</name>
<feature type="region of interest" description="Disordered" evidence="1">
    <location>
        <begin position="1"/>
        <end position="57"/>
    </location>
</feature>
<dbReference type="RefSeq" id="WP_257927350.1">
    <property type="nucleotide sequence ID" value="NZ_JAMXQV010000055.1"/>
</dbReference>
<evidence type="ECO:0000256" key="1">
    <source>
        <dbReference type="SAM" id="MobiDB-lite"/>
    </source>
</evidence>
<comment type="caution">
    <text evidence="2">The sequence shown here is derived from an EMBL/GenBank/DDBJ whole genome shotgun (WGS) entry which is preliminary data.</text>
</comment>
<feature type="compositionally biased region" description="Basic and acidic residues" evidence="1">
    <location>
        <begin position="10"/>
        <end position="20"/>
    </location>
</feature>
<evidence type="ECO:0000313" key="3">
    <source>
        <dbReference type="Proteomes" id="UP001144096"/>
    </source>
</evidence>
<dbReference type="EMBL" id="JAMXQV010000055">
    <property type="protein sequence ID" value="MCR6490777.1"/>
    <property type="molecule type" value="Genomic_DNA"/>
</dbReference>
<evidence type="ECO:0000313" key="2">
    <source>
        <dbReference type="EMBL" id="MCR6490777.1"/>
    </source>
</evidence>
<protein>
    <submittedName>
        <fullName evidence="2">Uncharacterized protein</fullName>
    </submittedName>
</protein>